<evidence type="ECO:0008006" key="3">
    <source>
        <dbReference type="Google" id="ProtNLM"/>
    </source>
</evidence>
<proteinExistence type="predicted"/>
<organism evidence="1 2">
    <name type="scientific">Loigolactobacillus jiayinensis</name>
    <dbReference type="NCBI Taxonomy" id="2486016"/>
    <lineage>
        <taxon>Bacteria</taxon>
        <taxon>Bacillati</taxon>
        <taxon>Bacillota</taxon>
        <taxon>Bacilli</taxon>
        <taxon>Lactobacillales</taxon>
        <taxon>Lactobacillaceae</taxon>
        <taxon>Loigolactobacillus</taxon>
    </lineage>
</organism>
<dbReference type="RefSeq" id="WP_125551396.1">
    <property type="nucleotide sequence ID" value="NZ_JBHSSL010000020.1"/>
</dbReference>
<reference evidence="2" key="1">
    <citation type="journal article" date="2019" name="Int. J. Syst. Evol. Microbiol.">
        <title>The Global Catalogue of Microorganisms (GCM) 10K type strain sequencing project: providing services to taxonomists for standard genome sequencing and annotation.</title>
        <authorList>
            <consortium name="The Broad Institute Genomics Platform"/>
            <consortium name="The Broad Institute Genome Sequencing Center for Infectious Disease"/>
            <person name="Wu L."/>
            <person name="Ma J."/>
        </authorList>
    </citation>
    <scope>NUCLEOTIDE SEQUENCE [LARGE SCALE GENOMIC DNA]</scope>
    <source>
        <strain evidence="2">CCM 8904</strain>
    </source>
</reference>
<sequence>MKTYAGEPLNILHTIGLKTMYPIVHCQIDFTQPLDSDRLKSAVQLVGQVVPQIFGHYELRQNAFVVAQTDPDSIVNSVAATAQPDALPLDFMRDTQLKLYLQPQASGQRLIIIMSHILSDGAGFKALLYLLVDCYNRGAVAIADQRNDQSTAPLKQLIAQRGPAEKVGDDHPRQPLFLPQLADQANVEYRVGSTRFSVAETARLIAYAKSQQVTLNDMFMATFGQIIQQYSGVPDLTLACPTDMRQFFPPSPALRIANFTARYNLALPNTRDLPLSQVVQKVHQQMQTLKVRRQFLDSVADLLKRAQTDSIVALQQVAEANYHVRPIAYTNFGVIDAKRVKFSGTAITNFIMTGSFRRAPMFQVAAGTFAAQLTLAFNMIGSQLEYQFGTMILRQMRQNLLALGDKN</sequence>
<protein>
    <recommendedName>
        <fullName evidence="3">Condensation domain-containing protein</fullName>
    </recommendedName>
</protein>
<name>A0ABW1RCU5_9LACO</name>
<dbReference type="Gene3D" id="3.30.559.30">
    <property type="entry name" value="Nonribosomal peptide synthetase, condensation domain"/>
    <property type="match status" value="1"/>
</dbReference>
<dbReference type="Proteomes" id="UP001596289">
    <property type="component" value="Unassembled WGS sequence"/>
</dbReference>
<dbReference type="EMBL" id="JBHSSL010000020">
    <property type="protein sequence ID" value="MFC6169593.1"/>
    <property type="molecule type" value="Genomic_DNA"/>
</dbReference>
<dbReference type="SUPFAM" id="SSF52777">
    <property type="entry name" value="CoA-dependent acyltransferases"/>
    <property type="match status" value="2"/>
</dbReference>
<dbReference type="InterPro" id="IPR023213">
    <property type="entry name" value="CAT-like_dom_sf"/>
</dbReference>
<keyword evidence="2" id="KW-1185">Reference proteome</keyword>
<comment type="caution">
    <text evidence="1">The sequence shown here is derived from an EMBL/GenBank/DDBJ whole genome shotgun (WGS) entry which is preliminary data.</text>
</comment>
<gene>
    <name evidence="1" type="ORF">ACFQGP_03245</name>
</gene>
<evidence type="ECO:0000313" key="1">
    <source>
        <dbReference type="EMBL" id="MFC6169593.1"/>
    </source>
</evidence>
<accession>A0ABW1RCU5</accession>
<evidence type="ECO:0000313" key="2">
    <source>
        <dbReference type="Proteomes" id="UP001596289"/>
    </source>
</evidence>
<dbReference type="Gene3D" id="3.30.559.10">
    <property type="entry name" value="Chloramphenicol acetyltransferase-like domain"/>
    <property type="match status" value="1"/>
</dbReference>